<comment type="caution">
    <text evidence="2">The sequence shown here is derived from an EMBL/GenBank/DDBJ whole genome shotgun (WGS) entry which is preliminary data.</text>
</comment>
<proteinExistence type="predicted"/>
<reference evidence="2 3" key="1">
    <citation type="submission" date="2020-02" db="EMBL/GenBank/DDBJ databases">
        <title>Draft genome sequence of Haematococcus lacustris strain NIES-144.</title>
        <authorList>
            <person name="Morimoto D."/>
            <person name="Nakagawa S."/>
            <person name="Yoshida T."/>
            <person name="Sawayama S."/>
        </authorList>
    </citation>
    <scope>NUCLEOTIDE SEQUENCE [LARGE SCALE GENOMIC DNA]</scope>
    <source>
        <strain evidence="2 3">NIES-144</strain>
    </source>
</reference>
<feature type="region of interest" description="Disordered" evidence="1">
    <location>
        <begin position="1"/>
        <end position="61"/>
    </location>
</feature>
<evidence type="ECO:0000313" key="2">
    <source>
        <dbReference type="EMBL" id="GFH28687.1"/>
    </source>
</evidence>
<evidence type="ECO:0000256" key="1">
    <source>
        <dbReference type="SAM" id="MobiDB-lite"/>
    </source>
</evidence>
<organism evidence="2 3">
    <name type="scientific">Haematococcus lacustris</name>
    <name type="common">Green alga</name>
    <name type="synonym">Haematococcus pluvialis</name>
    <dbReference type="NCBI Taxonomy" id="44745"/>
    <lineage>
        <taxon>Eukaryota</taxon>
        <taxon>Viridiplantae</taxon>
        <taxon>Chlorophyta</taxon>
        <taxon>core chlorophytes</taxon>
        <taxon>Chlorophyceae</taxon>
        <taxon>CS clade</taxon>
        <taxon>Chlamydomonadales</taxon>
        <taxon>Haematococcaceae</taxon>
        <taxon>Haematococcus</taxon>
    </lineage>
</organism>
<feature type="non-terminal residue" evidence="2">
    <location>
        <position position="1"/>
    </location>
</feature>
<keyword evidence="3" id="KW-1185">Reference proteome</keyword>
<protein>
    <submittedName>
        <fullName evidence="2">Uncharacterized protein</fullName>
    </submittedName>
</protein>
<accession>A0A6A0A9D3</accession>
<dbReference type="EMBL" id="BLLF01003992">
    <property type="protein sequence ID" value="GFH28687.1"/>
    <property type="molecule type" value="Genomic_DNA"/>
</dbReference>
<dbReference type="Proteomes" id="UP000485058">
    <property type="component" value="Unassembled WGS sequence"/>
</dbReference>
<feature type="compositionally biased region" description="Polar residues" evidence="1">
    <location>
        <begin position="87"/>
        <end position="96"/>
    </location>
</feature>
<dbReference type="AlphaFoldDB" id="A0A6A0A9D3"/>
<gene>
    <name evidence="2" type="ORF">HaLaN_27223</name>
</gene>
<evidence type="ECO:0000313" key="3">
    <source>
        <dbReference type="Proteomes" id="UP000485058"/>
    </source>
</evidence>
<name>A0A6A0A9D3_HAELA</name>
<feature type="region of interest" description="Disordered" evidence="1">
    <location>
        <begin position="79"/>
        <end position="113"/>
    </location>
</feature>
<sequence length="213" mass="22563">DVGKLPSASATSGRKSHLSRGASLDEVSGDTAWSSSAQQHLSPQPSGLKQSGQNWDSSCNGEWKQGQCELRLVGGLDISFVPDPGSNPGQDVQQVPGSDPGPAVPKAAIAQGRPNRRPGWAVAALVVLSFPELDVVCWMRSRGASPATHQASWASGRCQSTSSCWPIVQKWLRDVSCPRPVTLHHTPFEKRVEEELAVEGLVVAQASGLPSGR</sequence>
<feature type="compositionally biased region" description="Polar residues" evidence="1">
    <location>
        <begin position="31"/>
        <end position="60"/>
    </location>
</feature>